<organism evidence="1 2">
    <name type="scientific">Lasiodiplodia theobromae</name>
    <dbReference type="NCBI Taxonomy" id="45133"/>
    <lineage>
        <taxon>Eukaryota</taxon>
        <taxon>Fungi</taxon>
        <taxon>Dikarya</taxon>
        <taxon>Ascomycota</taxon>
        <taxon>Pezizomycotina</taxon>
        <taxon>Dothideomycetes</taxon>
        <taxon>Dothideomycetes incertae sedis</taxon>
        <taxon>Botryosphaeriales</taxon>
        <taxon>Botryosphaeriaceae</taxon>
        <taxon>Lasiodiplodia</taxon>
    </lineage>
</organism>
<reference evidence="1" key="2">
    <citation type="journal article" date="2018" name="DNA Res.">
        <title>Comparative genome and transcriptome analyses reveal adaptations to opportunistic infections in woody plant degrading pathogens of Botryosphaeriaceae.</title>
        <authorList>
            <person name="Yan J.Y."/>
            <person name="Zhao W.S."/>
            <person name="Chen Z."/>
            <person name="Xing Q.K."/>
            <person name="Zhang W."/>
            <person name="Chethana K.W.T."/>
            <person name="Xue M.F."/>
            <person name="Xu J.P."/>
            <person name="Phillips A.J.L."/>
            <person name="Wang Y."/>
            <person name="Liu J.H."/>
            <person name="Liu M."/>
            <person name="Zhou Y."/>
            <person name="Jayawardena R.S."/>
            <person name="Manawasinghe I.S."/>
            <person name="Huang J.B."/>
            <person name="Qiao G.H."/>
            <person name="Fu C.Y."/>
            <person name="Guo F.F."/>
            <person name="Dissanayake A.J."/>
            <person name="Peng Y.L."/>
            <person name="Hyde K.D."/>
            <person name="Li X.H."/>
        </authorList>
    </citation>
    <scope>NUCLEOTIDE SEQUENCE</scope>
    <source>
        <strain evidence="1">CSS-01s</strain>
    </source>
</reference>
<dbReference type="AlphaFoldDB" id="A0A8H7MB96"/>
<evidence type="ECO:0000313" key="1">
    <source>
        <dbReference type="EMBL" id="KAF9631010.1"/>
    </source>
</evidence>
<name>A0A8H7MB96_9PEZI</name>
<proteinExistence type="predicted"/>
<gene>
    <name evidence="1" type="ORF">BFW01_g1884</name>
</gene>
<dbReference type="EMBL" id="MDYX01000048">
    <property type="protein sequence ID" value="KAF9631010.1"/>
    <property type="molecule type" value="Genomic_DNA"/>
</dbReference>
<protein>
    <submittedName>
        <fullName evidence="1">Uncharacterized protein</fullName>
    </submittedName>
</protein>
<evidence type="ECO:0000313" key="2">
    <source>
        <dbReference type="Proteomes" id="UP000627934"/>
    </source>
</evidence>
<reference evidence="1" key="1">
    <citation type="submission" date="2016-08" db="EMBL/GenBank/DDBJ databases">
        <authorList>
            <person name="Yan J."/>
        </authorList>
    </citation>
    <scope>NUCLEOTIDE SEQUENCE</scope>
    <source>
        <strain evidence="1">CSS-01s</strain>
    </source>
</reference>
<dbReference type="Proteomes" id="UP000627934">
    <property type="component" value="Unassembled WGS sequence"/>
</dbReference>
<sequence length="272" mass="30595">MASMKSLTRADLRFHNTIEDPEQRRQYRKDLGTCISQLPASCLELNAVFADASHGFDEHPAVTPHTPDTLCIGIRDLSTRLRHLSLDAVRVSPAIFWPADVEQQQQQQQPPSWPHLEVLELILEPVDSYGTFYADPTASEIAYNAANHTPARPIESITRLVPRPERGLHQLVTAAGRAAFRGGGGGGMPRLRELRVELPDKCGLAVELFFGQDWKGEGNFRLEWTSRPPVPWTDEIVEAWGIEWNMCEIDSEEADEDGDGGYWNLEAMVPWR</sequence>
<accession>A0A8H7MB96</accession>
<comment type="caution">
    <text evidence="1">The sequence shown here is derived from an EMBL/GenBank/DDBJ whole genome shotgun (WGS) entry which is preliminary data.</text>
</comment>